<reference evidence="1" key="1">
    <citation type="journal article" date="2010" name="Insect Mol. Biol.">
        <title>The draft genome sequence of Arsenophonus nasoniae, son-killer bacterium of Nasonia vitripennis, reveals genes associated with virulence and symbiosis.</title>
        <authorList>
            <person name="Wilkes T."/>
            <person name="Darby A.C."/>
            <person name="Choi J."/>
            <person name="Colborne J.K."/>
            <person name="Werren J.H."/>
            <person name="Hurst G.D.D."/>
        </authorList>
    </citation>
    <scope>NUCLEOTIDE SEQUENCE</scope>
</reference>
<gene>
    <name evidence="1" type="ORF">ARN_24970</name>
</gene>
<evidence type="ECO:0000313" key="1">
    <source>
        <dbReference type="EMBL" id="CBA74756.1"/>
    </source>
</evidence>
<dbReference type="EMBL" id="FN545246">
    <property type="protein sequence ID" value="CBA74756.1"/>
    <property type="molecule type" value="Genomic_DNA"/>
</dbReference>
<dbReference type="AlphaFoldDB" id="D2U1Q8"/>
<sequence>MNLIDQIEIKLVQIAINQNRMNKDSAISILSTGYVVLLSKLTEFFSKNRPVKTVN</sequence>
<organism evidence="1">
    <name type="scientific">Arsenophonus nasoniae</name>
    <name type="common">son-killer infecting Nasonia vitripennis</name>
    <dbReference type="NCBI Taxonomy" id="638"/>
    <lineage>
        <taxon>Bacteria</taxon>
        <taxon>Pseudomonadati</taxon>
        <taxon>Pseudomonadota</taxon>
        <taxon>Gammaproteobacteria</taxon>
        <taxon>Enterobacterales</taxon>
        <taxon>Morganellaceae</taxon>
        <taxon>Arsenophonus</taxon>
    </lineage>
</organism>
<name>D2U1Q8_9GAMM</name>
<protein>
    <submittedName>
        <fullName evidence="1">Uncharacterized protein</fullName>
    </submittedName>
</protein>
<proteinExistence type="predicted"/>
<accession>D2U1Q8</accession>